<feature type="transmembrane region" description="Helical" evidence="1">
    <location>
        <begin position="806"/>
        <end position="825"/>
    </location>
</feature>
<dbReference type="PANTHER" id="PTHR11319">
    <property type="entry name" value="G PROTEIN-COUPLED RECEPTOR-RELATED"/>
    <property type="match status" value="1"/>
</dbReference>
<evidence type="ECO:0000313" key="4">
    <source>
        <dbReference type="EMBL" id="ORY44422.1"/>
    </source>
</evidence>
<feature type="signal peptide" evidence="2">
    <location>
        <begin position="1"/>
        <end position="17"/>
    </location>
</feature>
<evidence type="ECO:0000256" key="2">
    <source>
        <dbReference type="SAM" id="SignalP"/>
    </source>
</evidence>
<gene>
    <name evidence="4" type="ORF">BCR33DRAFT_716954</name>
</gene>
<organism evidence="4 5">
    <name type="scientific">Rhizoclosmatium globosum</name>
    <dbReference type="NCBI Taxonomy" id="329046"/>
    <lineage>
        <taxon>Eukaryota</taxon>
        <taxon>Fungi</taxon>
        <taxon>Fungi incertae sedis</taxon>
        <taxon>Chytridiomycota</taxon>
        <taxon>Chytridiomycota incertae sedis</taxon>
        <taxon>Chytridiomycetes</taxon>
        <taxon>Chytridiales</taxon>
        <taxon>Chytriomycetaceae</taxon>
        <taxon>Rhizoclosmatium</taxon>
    </lineage>
</organism>
<keyword evidence="1" id="KW-0472">Membrane</keyword>
<dbReference type="GO" id="GO:0043190">
    <property type="term" value="C:ATP-binding cassette (ABC) transporter complex"/>
    <property type="evidence" value="ECO:0007669"/>
    <property type="project" value="InterPro"/>
</dbReference>
<feature type="chain" id="PRO_5012937563" description="ABC-type glycine betaine transport system substrate-binding domain-containing protein" evidence="2">
    <location>
        <begin position="18"/>
        <end position="929"/>
    </location>
</feature>
<evidence type="ECO:0000313" key="5">
    <source>
        <dbReference type="Proteomes" id="UP000193642"/>
    </source>
</evidence>
<protein>
    <recommendedName>
        <fullName evidence="3">ABC-type glycine betaine transport system substrate-binding domain-containing protein</fullName>
    </recommendedName>
</protein>
<feature type="transmembrane region" description="Helical" evidence="1">
    <location>
        <begin position="837"/>
        <end position="855"/>
    </location>
</feature>
<feature type="transmembrane region" description="Helical" evidence="1">
    <location>
        <begin position="779"/>
        <end position="800"/>
    </location>
</feature>
<dbReference type="Pfam" id="PF04069">
    <property type="entry name" value="OpuAC"/>
    <property type="match status" value="2"/>
</dbReference>
<feature type="transmembrane region" description="Helical" evidence="1">
    <location>
        <begin position="667"/>
        <end position="685"/>
    </location>
</feature>
<proteinExistence type="predicted"/>
<keyword evidence="1" id="KW-1133">Transmembrane helix</keyword>
<evidence type="ECO:0000259" key="3">
    <source>
        <dbReference type="Pfam" id="PF04069"/>
    </source>
</evidence>
<accession>A0A1Y2CBL9</accession>
<evidence type="ECO:0000256" key="1">
    <source>
        <dbReference type="SAM" id="Phobius"/>
    </source>
</evidence>
<feature type="transmembrane region" description="Helical" evidence="1">
    <location>
        <begin position="626"/>
        <end position="646"/>
    </location>
</feature>
<keyword evidence="2" id="KW-0732">Signal</keyword>
<dbReference type="Proteomes" id="UP000193642">
    <property type="component" value="Unassembled WGS sequence"/>
</dbReference>
<comment type="caution">
    <text evidence="4">The sequence shown here is derived from an EMBL/GenBank/DDBJ whole genome shotgun (WGS) entry which is preliminary data.</text>
</comment>
<reference evidence="4 5" key="1">
    <citation type="submission" date="2016-07" db="EMBL/GenBank/DDBJ databases">
        <title>Pervasive Adenine N6-methylation of Active Genes in Fungi.</title>
        <authorList>
            <consortium name="DOE Joint Genome Institute"/>
            <person name="Mondo S.J."/>
            <person name="Dannebaum R.O."/>
            <person name="Kuo R.C."/>
            <person name="Labutti K."/>
            <person name="Haridas S."/>
            <person name="Kuo A."/>
            <person name="Salamov A."/>
            <person name="Ahrendt S.R."/>
            <person name="Lipzen A."/>
            <person name="Sullivan W."/>
            <person name="Andreopoulos W.B."/>
            <person name="Clum A."/>
            <person name="Lindquist E."/>
            <person name="Daum C."/>
            <person name="Ramamoorthy G.K."/>
            <person name="Gryganskyi A."/>
            <person name="Culley D."/>
            <person name="Magnuson J.K."/>
            <person name="James T.Y."/>
            <person name="O'Malley M.A."/>
            <person name="Stajich J.E."/>
            <person name="Spatafora J.W."/>
            <person name="Visel A."/>
            <person name="Grigoriev I.V."/>
        </authorList>
    </citation>
    <scope>NUCLEOTIDE SEQUENCE [LARGE SCALE GENOMIC DNA]</scope>
    <source>
        <strain evidence="4 5">JEL800</strain>
    </source>
</reference>
<dbReference type="OrthoDB" id="2126436at2759"/>
<feature type="domain" description="ABC-type glycine betaine transport system substrate-binding" evidence="3">
    <location>
        <begin position="275"/>
        <end position="375"/>
    </location>
</feature>
<feature type="domain" description="ABC-type glycine betaine transport system substrate-binding" evidence="3">
    <location>
        <begin position="85"/>
        <end position="178"/>
    </location>
</feature>
<feature type="transmembrane region" description="Helical" evidence="1">
    <location>
        <begin position="722"/>
        <end position="746"/>
    </location>
</feature>
<dbReference type="AlphaFoldDB" id="A0A1Y2CBL9"/>
<keyword evidence="1" id="KW-0812">Transmembrane</keyword>
<sequence length="929" mass="105699">MRQFHLFFLLLLPLSYSQPRAPARARFPLKFSETATTTESDLEGDFGTNALPQCLDTSFYVKYGWSQFSNFTNAKREIILEVDWWDSGILIANVFFQIVTGVMGYKVDYRLYDGAAATGPRLASGNSADIALELWQSDASGWYEQFVQLQNSVISFGSIGYTGRVGLYFPSYMLDQYPQYDTLDFWKSLTHPATQKLFPRSGSSPIFKGADGLPICDGDPLTCVNGTYYPAWYNDADKEYFTEIWHETPGYTPYYFQRLIDGLKINATINFMGGNMYPMMVAAYQAKKPFLVYNWRPTTTIAGFNLTRVIFPDDSYGGIQDFRADPINTPVKVDIPVETLFKASSARFVKDFPELGYFMTKFVLTDSDIEYMLASIGPNLQAWNDTGYLNVSCSWVKSNEDVWQYWIPIPPTNHFTCPIGTGRYILNSLYVCLECPPGTFNLNSTTIHECQVCLPHTICSGGSSVHIDSMFWIPETPDPKNITGDYLPEVHFCPHPKQCCPYGDCASNDICSPGFTGIFCTECSNPQQYAWNGQCMQCSTSGSSLYLAIFLPIIATAAVIFVPKYHASEIEQLAFYFQVINLIFDNDVGSVVGWEGLNKILAVFSLDLDGLVLNCPVPLHGIPKLLFRFMLPLLILFYFGCYYILLKTFPFIHQSLPTYMVQQNVDVLFARSFTIVFSFVFMPLVEASLNLLNCDTVQGVSRLYQVPTVICYTPAHNGPAAFAFIVLGLLLFVYPLWLLLLLLWLWHKDRISVIDDYHFKDRPMDQIYEAFYMPYRPKFFYMESVVIWERGLIVLTFTFLNHYTDSLAAIAYLAIFSLSGFARAYIQPYKKLLQVYLNREIGIAFLVLLILRQYAKFEPEPLSVTPYVGTMIILPVINHAVRWIRQGYVERSQVLERLSEQGINPGSEMSHVPRLQSHNVSVATAKQYY</sequence>
<dbReference type="PANTHER" id="PTHR11319:SF35">
    <property type="entry name" value="OUTER MEMBRANE PROTEIN PMPC-RELATED"/>
    <property type="match status" value="1"/>
</dbReference>
<keyword evidence="5" id="KW-1185">Reference proteome</keyword>
<feature type="transmembrane region" description="Helical" evidence="1">
    <location>
        <begin position="867"/>
        <end position="884"/>
    </location>
</feature>
<dbReference type="InterPro" id="IPR007210">
    <property type="entry name" value="ABC_Gly_betaine_transp_sub-bd"/>
</dbReference>
<name>A0A1Y2CBL9_9FUNG</name>
<dbReference type="EMBL" id="MCGO01000022">
    <property type="protein sequence ID" value="ORY44422.1"/>
    <property type="molecule type" value="Genomic_DNA"/>
</dbReference>
<dbReference type="GO" id="GO:0022857">
    <property type="term" value="F:transmembrane transporter activity"/>
    <property type="evidence" value="ECO:0007669"/>
    <property type="project" value="InterPro"/>
</dbReference>
<dbReference type="SUPFAM" id="SSF53850">
    <property type="entry name" value="Periplasmic binding protein-like II"/>
    <property type="match status" value="2"/>
</dbReference>